<accession>A0ABU9DBL5</accession>
<organism evidence="12 13">
    <name type="scientific">Thermithiobacillus plumbiphilus</name>
    <dbReference type="NCBI Taxonomy" id="1729899"/>
    <lineage>
        <taxon>Bacteria</taxon>
        <taxon>Pseudomonadati</taxon>
        <taxon>Pseudomonadota</taxon>
        <taxon>Acidithiobacillia</taxon>
        <taxon>Acidithiobacillales</taxon>
        <taxon>Thermithiobacillaceae</taxon>
        <taxon>Thermithiobacillus</taxon>
    </lineage>
</organism>
<dbReference type="InterPro" id="IPR036097">
    <property type="entry name" value="HisK_dim/P_sf"/>
</dbReference>
<proteinExistence type="predicted"/>
<evidence type="ECO:0000259" key="9">
    <source>
        <dbReference type="PROSITE" id="PS50112"/>
    </source>
</evidence>
<dbReference type="PROSITE" id="PS50924">
    <property type="entry name" value="MHYT"/>
    <property type="match status" value="1"/>
</dbReference>
<evidence type="ECO:0000256" key="3">
    <source>
        <dbReference type="ARBA" id="ARBA00022553"/>
    </source>
</evidence>
<comment type="catalytic activity">
    <reaction evidence="1">
        <text>ATP + protein L-histidine = ADP + protein N-phospho-L-histidine.</text>
        <dbReference type="EC" id="2.7.13.3"/>
    </reaction>
</comment>
<dbReference type="Pfam" id="PF00512">
    <property type="entry name" value="HisKA"/>
    <property type="match status" value="1"/>
</dbReference>
<feature type="transmembrane region" description="Helical" evidence="7">
    <location>
        <begin position="49"/>
        <end position="72"/>
    </location>
</feature>
<keyword evidence="4" id="KW-0808">Transferase</keyword>
<feature type="domain" description="MHYT" evidence="11">
    <location>
        <begin position="14"/>
        <end position="208"/>
    </location>
</feature>
<dbReference type="InterPro" id="IPR013656">
    <property type="entry name" value="PAS_4"/>
</dbReference>
<feature type="transmembrane region" description="Helical" evidence="7">
    <location>
        <begin position="190"/>
        <end position="208"/>
    </location>
</feature>
<comment type="caution">
    <text evidence="12">The sequence shown here is derived from an EMBL/GenBank/DDBJ whole genome shotgun (WGS) entry which is preliminary data.</text>
</comment>
<dbReference type="RefSeq" id="WP_341370921.1">
    <property type="nucleotide sequence ID" value="NZ_JBBPCO010000008.1"/>
</dbReference>
<name>A0ABU9DBL5_9PROT</name>
<dbReference type="SMART" id="SM00387">
    <property type="entry name" value="HATPase_c"/>
    <property type="match status" value="1"/>
</dbReference>
<dbReference type="NCBIfam" id="TIGR00229">
    <property type="entry name" value="sensory_box"/>
    <property type="match status" value="1"/>
</dbReference>
<feature type="transmembrane region" description="Helical" evidence="7">
    <location>
        <begin position="148"/>
        <end position="169"/>
    </location>
</feature>
<dbReference type="InterPro" id="IPR003661">
    <property type="entry name" value="HisK_dim/P_dom"/>
</dbReference>
<dbReference type="Pfam" id="PF08448">
    <property type="entry name" value="PAS_4"/>
    <property type="match status" value="1"/>
</dbReference>
<gene>
    <name evidence="12" type="ORF">WOB96_08785</name>
</gene>
<dbReference type="InterPro" id="IPR000700">
    <property type="entry name" value="PAS-assoc_C"/>
</dbReference>
<keyword evidence="7" id="KW-0812">Transmembrane</keyword>
<feature type="transmembrane region" description="Helical" evidence="7">
    <location>
        <begin position="84"/>
        <end position="104"/>
    </location>
</feature>
<dbReference type="SMART" id="SM00388">
    <property type="entry name" value="HisKA"/>
    <property type="match status" value="1"/>
</dbReference>
<protein>
    <recommendedName>
        <fullName evidence="2">histidine kinase</fullName>
        <ecNumber evidence="2">2.7.13.3</ecNumber>
    </recommendedName>
</protein>
<dbReference type="SMART" id="SM00091">
    <property type="entry name" value="PAS"/>
    <property type="match status" value="1"/>
</dbReference>
<feature type="transmembrane region" description="Helical" evidence="7">
    <location>
        <begin position="228"/>
        <end position="247"/>
    </location>
</feature>
<dbReference type="CDD" id="cd00130">
    <property type="entry name" value="PAS"/>
    <property type="match status" value="1"/>
</dbReference>
<evidence type="ECO:0000256" key="2">
    <source>
        <dbReference type="ARBA" id="ARBA00012438"/>
    </source>
</evidence>
<evidence type="ECO:0000256" key="7">
    <source>
        <dbReference type="PROSITE-ProRule" id="PRU00244"/>
    </source>
</evidence>
<dbReference type="PROSITE" id="PS50113">
    <property type="entry name" value="PAC"/>
    <property type="match status" value="1"/>
</dbReference>
<sequence>MIHSSTNIAIHASYDLTLVMLSIVVAIGAAYAALELAGRVAVTQGRLRLVWLLGGATAMGIGIWSMHFIGMMAFQMPMPMHYDFGTTALSMIIAIIASGVALFISSRNTLGAAPLLAGGLFMGIGIAAMHYVGMAAMRMPAVLHYDPWLFAASILIAITASIAALWLAFRLKGESLAYWSWKKIGSATGMGIAIAGMHYTGMQAAIFAPLGDSSEALARGMSINRLGAAALGFGVLLMLAITLISVYKEFLQRERERRQERLLQETREFRDKVMQSVSNAIFALDLQGRLTLANHRAADMTGQALETLIGQRFSSLFKDTSRSEIDASFARVASQGEEIRDIEIELPDASGEIRTASISMAPLLEGGRVIGVVSTVEDISERKLAEDAIRQLNVTLEQRVAERTLELSAINTRLETLNRELETFSYSVSHDLRAPLRAIHGFSQALLADSQGNLSHESQQHLSRILSASQRMGVLIDDLLALAQITRSEIHRKSLNISAIVHRVAENLQAQQPERRVEFVVQPRIIACGDARLLEIVLENLLGNAWKFTRHQANARIEFGVREECIYFVRDNGAGFDMNYADKLFTPFQRLHSSKEFEGTGIGLATVGRIITRHDGRIWAEGKPGEGATFYFTLGPAPGDQNL</sequence>
<dbReference type="Pfam" id="PF03707">
    <property type="entry name" value="MHYT"/>
    <property type="match status" value="3"/>
</dbReference>
<evidence type="ECO:0000256" key="6">
    <source>
        <dbReference type="ARBA" id="ARBA00023136"/>
    </source>
</evidence>
<dbReference type="Gene3D" id="3.30.565.10">
    <property type="entry name" value="Histidine kinase-like ATPase, C-terminal domain"/>
    <property type="match status" value="1"/>
</dbReference>
<feature type="transmembrane region" description="Helical" evidence="7">
    <location>
        <begin position="16"/>
        <end position="37"/>
    </location>
</feature>
<dbReference type="EMBL" id="JBBPCO010000008">
    <property type="protein sequence ID" value="MEK8089863.1"/>
    <property type="molecule type" value="Genomic_DNA"/>
</dbReference>
<dbReference type="Proteomes" id="UP001446205">
    <property type="component" value="Unassembled WGS sequence"/>
</dbReference>
<evidence type="ECO:0000256" key="4">
    <source>
        <dbReference type="ARBA" id="ARBA00022679"/>
    </source>
</evidence>
<dbReference type="InterPro" id="IPR000014">
    <property type="entry name" value="PAS"/>
</dbReference>
<keyword evidence="13" id="KW-1185">Reference proteome</keyword>
<dbReference type="SUPFAM" id="SSF55874">
    <property type="entry name" value="ATPase domain of HSP90 chaperone/DNA topoisomerase II/histidine kinase"/>
    <property type="match status" value="1"/>
</dbReference>
<dbReference type="InterPro" id="IPR003594">
    <property type="entry name" value="HATPase_dom"/>
</dbReference>
<keyword evidence="7" id="KW-1133">Transmembrane helix</keyword>
<dbReference type="CDD" id="cd00082">
    <property type="entry name" value="HisKA"/>
    <property type="match status" value="1"/>
</dbReference>
<dbReference type="InterPro" id="IPR005467">
    <property type="entry name" value="His_kinase_dom"/>
</dbReference>
<reference evidence="12 13" key="1">
    <citation type="submission" date="2024-04" db="EMBL/GenBank/DDBJ databases">
        <authorList>
            <person name="Abashina T."/>
            <person name="Shaikin A."/>
        </authorList>
    </citation>
    <scope>NUCLEOTIDE SEQUENCE [LARGE SCALE GENOMIC DNA]</scope>
    <source>
        <strain evidence="12 13">AAFK</strain>
    </source>
</reference>
<dbReference type="PROSITE" id="PS50112">
    <property type="entry name" value="PAS"/>
    <property type="match status" value="1"/>
</dbReference>
<dbReference type="SUPFAM" id="SSF47384">
    <property type="entry name" value="Homodimeric domain of signal transducing histidine kinase"/>
    <property type="match status" value="1"/>
</dbReference>
<keyword evidence="3" id="KW-0597">Phosphoprotein</keyword>
<evidence type="ECO:0000256" key="1">
    <source>
        <dbReference type="ARBA" id="ARBA00000085"/>
    </source>
</evidence>
<dbReference type="PRINTS" id="PR00344">
    <property type="entry name" value="BCTRLSENSOR"/>
</dbReference>
<keyword evidence="5" id="KW-0418">Kinase</keyword>
<evidence type="ECO:0000259" key="11">
    <source>
        <dbReference type="PROSITE" id="PS50924"/>
    </source>
</evidence>
<feature type="transmembrane region" description="Helical" evidence="7">
    <location>
        <begin position="116"/>
        <end position="136"/>
    </location>
</feature>
<dbReference type="InterPro" id="IPR004358">
    <property type="entry name" value="Sig_transdc_His_kin-like_C"/>
</dbReference>
<feature type="domain" description="PAC" evidence="10">
    <location>
        <begin position="340"/>
        <end position="391"/>
    </location>
</feature>
<evidence type="ECO:0000259" key="10">
    <source>
        <dbReference type="PROSITE" id="PS50113"/>
    </source>
</evidence>
<dbReference type="PROSITE" id="PS50109">
    <property type="entry name" value="HIS_KIN"/>
    <property type="match status" value="1"/>
</dbReference>
<evidence type="ECO:0000256" key="5">
    <source>
        <dbReference type="ARBA" id="ARBA00022777"/>
    </source>
</evidence>
<dbReference type="Gene3D" id="3.30.450.20">
    <property type="entry name" value="PAS domain"/>
    <property type="match status" value="1"/>
</dbReference>
<dbReference type="InterPro" id="IPR050351">
    <property type="entry name" value="BphY/WalK/GraS-like"/>
</dbReference>
<feature type="domain" description="PAS" evidence="9">
    <location>
        <begin position="266"/>
        <end position="336"/>
    </location>
</feature>
<keyword evidence="6 7" id="KW-0472">Membrane</keyword>
<evidence type="ECO:0000313" key="12">
    <source>
        <dbReference type="EMBL" id="MEK8089863.1"/>
    </source>
</evidence>
<dbReference type="Pfam" id="PF02518">
    <property type="entry name" value="HATPase_c"/>
    <property type="match status" value="1"/>
</dbReference>
<dbReference type="Gene3D" id="1.10.287.130">
    <property type="match status" value="1"/>
</dbReference>
<dbReference type="InterPro" id="IPR036890">
    <property type="entry name" value="HATPase_C_sf"/>
</dbReference>
<feature type="domain" description="Histidine kinase" evidence="8">
    <location>
        <begin position="427"/>
        <end position="638"/>
    </location>
</feature>
<evidence type="ECO:0000313" key="13">
    <source>
        <dbReference type="Proteomes" id="UP001446205"/>
    </source>
</evidence>
<dbReference type="EC" id="2.7.13.3" evidence="2"/>
<dbReference type="InterPro" id="IPR005330">
    <property type="entry name" value="MHYT_dom"/>
</dbReference>
<evidence type="ECO:0000259" key="8">
    <source>
        <dbReference type="PROSITE" id="PS50109"/>
    </source>
</evidence>
<dbReference type="SUPFAM" id="SSF55785">
    <property type="entry name" value="PYP-like sensor domain (PAS domain)"/>
    <property type="match status" value="1"/>
</dbReference>
<dbReference type="PANTHER" id="PTHR42878">
    <property type="entry name" value="TWO-COMPONENT HISTIDINE KINASE"/>
    <property type="match status" value="1"/>
</dbReference>
<dbReference type="InterPro" id="IPR035965">
    <property type="entry name" value="PAS-like_dom_sf"/>
</dbReference>
<dbReference type="PANTHER" id="PTHR42878:SF15">
    <property type="entry name" value="BACTERIOPHYTOCHROME"/>
    <property type="match status" value="1"/>
</dbReference>